<evidence type="ECO:0000313" key="1">
    <source>
        <dbReference type="EMBL" id="KAK3791274.1"/>
    </source>
</evidence>
<gene>
    <name evidence="1" type="ORF">RRG08_053921</name>
</gene>
<dbReference type="AlphaFoldDB" id="A0AAE1ANV8"/>
<keyword evidence="2" id="KW-1185">Reference proteome</keyword>
<name>A0AAE1ANV8_9GAST</name>
<organism evidence="1 2">
    <name type="scientific">Elysia crispata</name>
    <name type="common">lettuce slug</name>
    <dbReference type="NCBI Taxonomy" id="231223"/>
    <lineage>
        <taxon>Eukaryota</taxon>
        <taxon>Metazoa</taxon>
        <taxon>Spiralia</taxon>
        <taxon>Lophotrochozoa</taxon>
        <taxon>Mollusca</taxon>
        <taxon>Gastropoda</taxon>
        <taxon>Heterobranchia</taxon>
        <taxon>Euthyneura</taxon>
        <taxon>Panpulmonata</taxon>
        <taxon>Sacoglossa</taxon>
        <taxon>Placobranchoidea</taxon>
        <taxon>Plakobranchidae</taxon>
        <taxon>Elysia</taxon>
    </lineage>
</organism>
<reference evidence="1" key="1">
    <citation type="journal article" date="2023" name="G3 (Bethesda)">
        <title>A reference genome for the long-term kleptoplast-retaining sea slug Elysia crispata morphotype clarki.</title>
        <authorList>
            <person name="Eastman K.E."/>
            <person name="Pendleton A.L."/>
            <person name="Shaikh M.A."/>
            <person name="Suttiyut T."/>
            <person name="Ogas R."/>
            <person name="Tomko P."/>
            <person name="Gavelis G."/>
            <person name="Widhalm J.R."/>
            <person name="Wisecaver J.H."/>
        </authorList>
    </citation>
    <scope>NUCLEOTIDE SEQUENCE</scope>
    <source>
        <strain evidence="1">ECLA1</strain>
    </source>
</reference>
<sequence length="79" mass="8738">MATSHKSGRPRCFTTCRLIWDSDIGLHHRGVAKHETRRLASWMAGAVYQSDQNSVSVSRMVGTGQLSQLGKMKTGVKHV</sequence>
<accession>A0AAE1ANV8</accession>
<proteinExistence type="predicted"/>
<evidence type="ECO:0000313" key="2">
    <source>
        <dbReference type="Proteomes" id="UP001283361"/>
    </source>
</evidence>
<dbReference type="EMBL" id="JAWDGP010001478">
    <property type="protein sequence ID" value="KAK3791274.1"/>
    <property type="molecule type" value="Genomic_DNA"/>
</dbReference>
<comment type="caution">
    <text evidence="1">The sequence shown here is derived from an EMBL/GenBank/DDBJ whole genome shotgun (WGS) entry which is preliminary data.</text>
</comment>
<dbReference type="Proteomes" id="UP001283361">
    <property type="component" value="Unassembled WGS sequence"/>
</dbReference>
<protein>
    <submittedName>
        <fullName evidence="1">Uncharacterized protein</fullName>
    </submittedName>
</protein>